<dbReference type="OrthoDB" id="5595751at2759"/>
<evidence type="ECO:0000313" key="2">
    <source>
        <dbReference type="EMBL" id="OMJ69415.1"/>
    </source>
</evidence>
<dbReference type="InterPro" id="IPR036108">
    <property type="entry name" value="4pyrrol_syn_uPrphyn_synt_sf"/>
</dbReference>
<reference evidence="2 3" key="1">
    <citation type="submission" date="2016-11" db="EMBL/GenBank/DDBJ databases">
        <title>The macronuclear genome of Stentor coeruleus: a giant cell with tiny introns.</title>
        <authorList>
            <person name="Slabodnick M."/>
            <person name="Ruby J.G."/>
            <person name="Reiff S.B."/>
            <person name="Swart E.C."/>
            <person name="Gosai S."/>
            <person name="Prabakaran S."/>
            <person name="Witkowska E."/>
            <person name="Larue G.E."/>
            <person name="Fisher S."/>
            <person name="Freeman R.M."/>
            <person name="Gunawardena J."/>
            <person name="Chu W."/>
            <person name="Stover N.A."/>
            <person name="Gregory B.D."/>
            <person name="Nowacki M."/>
            <person name="Derisi J."/>
            <person name="Roy S.W."/>
            <person name="Marshall W.F."/>
            <person name="Sood P."/>
        </authorList>
    </citation>
    <scope>NUCLEOTIDE SEQUENCE [LARGE SCALE GENOMIC DNA]</scope>
    <source>
        <strain evidence="2">WM001</strain>
    </source>
</reference>
<name>A0A1R2AY73_9CILI</name>
<dbReference type="InterPro" id="IPR039793">
    <property type="entry name" value="UROS/Hem4"/>
</dbReference>
<proteinExistence type="predicted"/>
<feature type="domain" description="Tetrapyrrole biosynthesis uroporphyrinogen III synthase" evidence="1">
    <location>
        <begin position="28"/>
        <end position="227"/>
    </location>
</feature>
<protein>
    <recommendedName>
        <fullName evidence="1">Tetrapyrrole biosynthesis uroporphyrinogen III synthase domain-containing protein</fullName>
    </recommendedName>
</protein>
<organism evidence="2 3">
    <name type="scientific">Stentor coeruleus</name>
    <dbReference type="NCBI Taxonomy" id="5963"/>
    <lineage>
        <taxon>Eukaryota</taxon>
        <taxon>Sar</taxon>
        <taxon>Alveolata</taxon>
        <taxon>Ciliophora</taxon>
        <taxon>Postciliodesmatophora</taxon>
        <taxon>Heterotrichea</taxon>
        <taxon>Heterotrichida</taxon>
        <taxon>Stentoridae</taxon>
        <taxon>Stentor</taxon>
    </lineage>
</organism>
<evidence type="ECO:0000313" key="3">
    <source>
        <dbReference type="Proteomes" id="UP000187209"/>
    </source>
</evidence>
<accession>A0A1R2AY73</accession>
<dbReference type="EMBL" id="MPUH01001201">
    <property type="protein sequence ID" value="OMJ69415.1"/>
    <property type="molecule type" value="Genomic_DNA"/>
</dbReference>
<dbReference type="CDD" id="cd06578">
    <property type="entry name" value="HemD"/>
    <property type="match status" value="1"/>
</dbReference>
<dbReference type="InterPro" id="IPR003754">
    <property type="entry name" value="4pyrrol_synth_uPrphyn_synth"/>
</dbReference>
<dbReference type="Pfam" id="PF02602">
    <property type="entry name" value="HEM4"/>
    <property type="match status" value="1"/>
</dbReference>
<gene>
    <name evidence="2" type="ORF">SteCoe_32865</name>
</gene>
<keyword evidence="3" id="KW-1185">Reference proteome</keyword>
<dbReference type="AlphaFoldDB" id="A0A1R2AY73"/>
<dbReference type="GO" id="GO:0005829">
    <property type="term" value="C:cytosol"/>
    <property type="evidence" value="ECO:0007669"/>
    <property type="project" value="TreeGrafter"/>
</dbReference>
<dbReference type="GO" id="GO:0006782">
    <property type="term" value="P:protoporphyrinogen IX biosynthetic process"/>
    <property type="evidence" value="ECO:0007669"/>
    <property type="project" value="UniProtKB-UniPathway"/>
</dbReference>
<dbReference type="PANTHER" id="PTHR12390">
    <property type="entry name" value="UROPORPHYRINOGEN III SYNTHASE"/>
    <property type="match status" value="1"/>
</dbReference>
<evidence type="ECO:0000259" key="1">
    <source>
        <dbReference type="Pfam" id="PF02602"/>
    </source>
</evidence>
<dbReference type="SUPFAM" id="SSF69618">
    <property type="entry name" value="HemD-like"/>
    <property type="match status" value="1"/>
</dbReference>
<dbReference type="PANTHER" id="PTHR12390:SF0">
    <property type="entry name" value="UROPORPHYRINOGEN-III SYNTHASE"/>
    <property type="match status" value="1"/>
</dbReference>
<dbReference type="Proteomes" id="UP000187209">
    <property type="component" value="Unassembled WGS sequence"/>
</dbReference>
<dbReference type="UniPathway" id="UPA00251">
    <property type="reaction ID" value="UER00320"/>
</dbReference>
<comment type="caution">
    <text evidence="2">The sequence shown here is derived from an EMBL/GenBank/DDBJ whole genome shotgun (WGS) entry which is preliminary data.</text>
</comment>
<dbReference type="Gene3D" id="3.40.50.10090">
    <property type="match status" value="2"/>
</dbReference>
<sequence>MFKKSVILFRASDLPLDFVNDLKYFFTIQCVPVLSFDYESFESNLRQVEFSESTAVIFPSQRAVIAIHRLSINLNPSPIFVVGDSTAASCLELLQKRPELVGKFGAKELCNDLISLKRFSKVIYLCGDNQATLPYEDFKQANIEVQEVCCYGTRDVSQEELLNSLENSPVPDFCVFFSPSGVRCVNEKIHWDWGKPMLLAIGSTTAKALNDNFGRCDGVPEEFNLNGIKSLLMKYLEMFNALGIQK</sequence>
<dbReference type="GO" id="GO:0004852">
    <property type="term" value="F:uroporphyrinogen-III synthase activity"/>
    <property type="evidence" value="ECO:0007669"/>
    <property type="project" value="InterPro"/>
</dbReference>
<dbReference type="GO" id="GO:0006780">
    <property type="term" value="P:uroporphyrinogen III biosynthetic process"/>
    <property type="evidence" value="ECO:0007669"/>
    <property type="project" value="InterPro"/>
</dbReference>